<dbReference type="NCBIfam" id="TIGR01549">
    <property type="entry name" value="HAD-SF-IA-v1"/>
    <property type="match status" value="1"/>
</dbReference>
<dbReference type="SFLD" id="SFLDS00003">
    <property type="entry name" value="Haloacid_Dehalogenase"/>
    <property type="match status" value="1"/>
</dbReference>
<protein>
    <submittedName>
        <fullName evidence="1">Haloacid dehalogenase/epoxide hydrolase family</fullName>
    </submittedName>
</protein>
<dbReference type="Pfam" id="PF00702">
    <property type="entry name" value="Hydrolase"/>
    <property type="match status" value="1"/>
</dbReference>
<gene>
    <name evidence="1" type="ORF">AVDCRST_MAG81-459</name>
</gene>
<organism evidence="1">
    <name type="scientific">uncultured Synechococcales cyanobacterium</name>
    <dbReference type="NCBI Taxonomy" id="1936017"/>
    <lineage>
        <taxon>Bacteria</taxon>
        <taxon>Bacillati</taxon>
        <taxon>Cyanobacteriota</taxon>
        <taxon>Cyanophyceae</taxon>
        <taxon>Synechococcales</taxon>
        <taxon>environmental samples</taxon>
    </lineage>
</organism>
<evidence type="ECO:0000313" key="1">
    <source>
        <dbReference type="EMBL" id="CAA9556204.1"/>
    </source>
</evidence>
<dbReference type="InterPro" id="IPR006439">
    <property type="entry name" value="HAD-SF_hydro_IA"/>
</dbReference>
<dbReference type="SUPFAM" id="SSF56784">
    <property type="entry name" value="HAD-like"/>
    <property type="match status" value="1"/>
</dbReference>
<dbReference type="SFLD" id="SFLDG01129">
    <property type="entry name" value="C1.5:_HAD__Beta-PGM__Phosphata"/>
    <property type="match status" value="1"/>
</dbReference>
<dbReference type="InterPro" id="IPR050155">
    <property type="entry name" value="HAD-like_hydrolase_sf"/>
</dbReference>
<dbReference type="InterPro" id="IPR023198">
    <property type="entry name" value="PGP-like_dom2"/>
</dbReference>
<reference evidence="1" key="1">
    <citation type="submission" date="2020-02" db="EMBL/GenBank/DDBJ databases">
        <authorList>
            <person name="Meier V. D."/>
        </authorList>
    </citation>
    <scope>NUCLEOTIDE SEQUENCE</scope>
    <source>
        <strain evidence="1">AVDCRST_MAG81</strain>
    </source>
</reference>
<proteinExistence type="predicted"/>
<dbReference type="Gene3D" id="3.40.50.1000">
    <property type="entry name" value="HAD superfamily/HAD-like"/>
    <property type="match status" value="1"/>
</dbReference>
<sequence>MLPYQEIFALATIRCRDKTFENIQAVLFDKDGTLANSESFLKSVGQKRSRLVDAKIPGVQEPLLMAFGLEGDQLNPAGLLAVASRRDAEIAAAAYIAETGRNWVEALEIAATAFAEADQYLKRKADHTPLFQGGLSLVESLAAANLKLGILSSDTTANVQDFIQKYGLAQIQLPMGTDAGLSKPDPLLFQQACSALEVLPAATLMIGDSQADAVMARAAGAGGCVGVTWGWSSLVHLMNVDVVVDRFEEIQVLSS</sequence>
<dbReference type="PANTHER" id="PTHR43434">
    <property type="entry name" value="PHOSPHOGLYCOLATE PHOSPHATASE"/>
    <property type="match status" value="1"/>
</dbReference>
<dbReference type="PANTHER" id="PTHR43434:SF1">
    <property type="entry name" value="PHOSPHOGLYCOLATE PHOSPHATASE"/>
    <property type="match status" value="1"/>
</dbReference>
<dbReference type="InterPro" id="IPR036412">
    <property type="entry name" value="HAD-like_sf"/>
</dbReference>
<name>A0A6J4UP98_9CYAN</name>
<dbReference type="GO" id="GO:0008967">
    <property type="term" value="F:phosphoglycolate phosphatase activity"/>
    <property type="evidence" value="ECO:0007669"/>
    <property type="project" value="TreeGrafter"/>
</dbReference>
<dbReference type="GO" id="GO:0006281">
    <property type="term" value="P:DNA repair"/>
    <property type="evidence" value="ECO:0007669"/>
    <property type="project" value="TreeGrafter"/>
</dbReference>
<dbReference type="EMBL" id="CADCWO010000021">
    <property type="protein sequence ID" value="CAA9556204.1"/>
    <property type="molecule type" value="Genomic_DNA"/>
</dbReference>
<keyword evidence="1" id="KW-0378">Hydrolase</keyword>
<dbReference type="AlphaFoldDB" id="A0A6J4UP98"/>
<dbReference type="GO" id="GO:0005829">
    <property type="term" value="C:cytosol"/>
    <property type="evidence" value="ECO:0007669"/>
    <property type="project" value="TreeGrafter"/>
</dbReference>
<accession>A0A6J4UP98</accession>
<dbReference type="Gene3D" id="1.10.150.240">
    <property type="entry name" value="Putative phosphatase, domain 2"/>
    <property type="match status" value="1"/>
</dbReference>
<dbReference type="InterPro" id="IPR023214">
    <property type="entry name" value="HAD_sf"/>
</dbReference>